<dbReference type="EMBL" id="JAQOUE010000001">
    <property type="protein sequence ID" value="MDT7042755.1"/>
    <property type="molecule type" value="Genomic_DNA"/>
</dbReference>
<dbReference type="Proteomes" id="UP001250932">
    <property type="component" value="Unassembled WGS sequence"/>
</dbReference>
<keyword evidence="2" id="KW-1185">Reference proteome</keyword>
<dbReference type="RefSeq" id="WP_313833207.1">
    <property type="nucleotide sequence ID" value="NZ_JAQOUE010000001.1"/>
</dbReference>
<evidence type="ECO:0000313" key="2">
    <source>
        <dbReference type="Proteomes" id="UP001250932"/>
    </source>
</evidence>
<organism evidence="1 2">
    <name type="scientific">Candidatus Nitronereus thalassa</name>
    <dbReference type="NCBI Taxonomy" id="3020898"/>
    <lineage>
        <taxon>Bacteria</taxon>
        <taxon>Pseudomonadati</taxon>
        <taxon>Nitrospirota</taxon>
        <taxon>Nitrospiria</taxon>
        <taxon>Nitrospirales</taxon>
        <taxon>Nitrospiraceae</taxon>
        <taxon>Candidatus Nitronereus</taxon>
    </lineage>
</organism>
<protein>
    <submittedName>
        <fullName evidence="1">Uncharacterized protein</fullName>
    </submittedName>
</protein>
<name>A0ABU3K8M9_9BACT</name>
<comment type="caution">
    <text evidence="1">The sequence shown here is derived from an EMBL/GenBank/DDBJ whole genome shotgun (WGS) entry which is preliminary data.</text>
</comment>
<accession>A0ABU3K8M9</accession>
<proteinExistence type="predicted"/>
<evidence type="ECO:0000313" key="1">
    <source>
        <dbReference type="EMBL" id="MDT7042755.1"/>
    </source>
</evidence>
<reference evidence="1 2" key="1">
    <citation type="journal article" date="2023" name="ISME J.">
        <title>Cultivation and genomic characterization of novel and ubiquitous marine nitrite-oxidizing bacteria from the Nitrospirales.</title>
        <authorList>
            <person name="Mueller A.J."/>
            <person name="Daebeler A."/>
            <person name="Herbold C.W."/>
            <person name="Kirkegaard R.H."/>
            <person name="Daims H."/>
        </authorList>
    </citation>
    <scope>NUCLEOTIDE SEQUENCE [LARGE SCALE GENOMIC DNA]</scope>
    <source>
        <strain evidence="1 2">EB</strain>
    </source>
</reference>
<sequence length="89" mass="10117">MKEKEAKPTSLWIDVIHIDMPRTHWIWWVIEGTPDAPGAGSRSFSSLHAMQEHVRERGYNPPTASQINEAVLQARVDNKDEVTLKVSPK</sequence>
<gene>
    <name evidence="1" type="ORF">PPG34_10365</name>
</gene>